<dbReference type="AlphaFoldDB" id="Q3ILT4"/>
<reference evidence="3 4" key="1">
    <citation type="journal article" date="2005" name="Genome Res.">
        <title>Living with two extremes: conclusions from the genome sequence of Natronomonas pharaonis.</title>
        <authorList>
            <person name="Falb M."/>
            <person name="Pfeiffer F."/>
            <person name="Palm P."/>
            <person name="Rodewald K."/>
            <person name="Hickmann V."/>
            <person name="Tittor J."/>
            <person name="Oesterhelt D."/>
        </authorList>
    </citation>
    <scope>NUCLEOTIDE SEQUENCE [LARGE SCALE GENOMIC DNA]</scope>
    <source>
        <strain evidence="4">ATCC 35678 / DSM 2160 / CIP 103997 / JCM 8858 / NBRC 14720 / NCIMB 2260 / Gabara</strain>
        <strain evidence="3">Gabara</strain>
        <plasmid evidence="3">PL23</plasmid>
    </source>
</reference>
<dbReference type="HOGENOM" id="CLU_2115549_0_0_2"/>
<name>Q3ILT4_NATPD</name>
<feature type="transmembrane region" description="Helical" evidence="1">
    <location>
        <begin position="88"/>
        <end position="110"/>
    </location>
</feature>
<keyword evidence="4" id="KW-1185">Reference proteome</keyword>
<organism evidence="3 4">
    <name type="scientific">Natronomonas pharaonis (strain ATCC 35678 / DSM 2160 / CIP 103997 / JCM 8858 / NBRC 14720 / NCIMB 2260 / Gabara)</name>
    <name type="common">Halobacterium pharaonis</name>
    <dbReference type="NCBI Taxonomy" id="348780"/>
    <lineage>
        <taxon>Archaea</taxon>
        <taxon>Methanobacteriati</taxon>
        <taxon>Methanobacteriota</taxon>
        <taxon>Stenosarchaea group</taxon>
        <taxon>Halobacteria</taxon>
        <taxon>Halobacteriales</taxon>
        <taxon>Natronomonadaceae</taxon>
        <taxon>Natronomonas</taxon>
    </lineage>
</organism>
<dbReference type="Proteomes" id="UP000002698">
    <property type="component" value="Plasmid PL23"/>
</dbReference>
<dbReference type="EnsemblBacteria" id="CAI49749">
    <property type="protein sequence ID" value="CAI49749"/>
    <property type="gene ID" value="NP_3316A"/>
</dbReference>
<evidence type="ECO:0000313" key="3">
    <source>
        <dbReference type="EMBL" id="CAI50936.1"/>
    </source>
</evidence>
<gene>
    <name evidence="2" type="ordered locus">NP_3316A</name>
    <name evidence="3" type="ordered locus">NP_7040A</name>
</gene>
<dbReference type="Proteomes" id="UP000002698">
    <property type="component" value="Chromosome"/>
</dbReference>
<dbReference type="RefSeq" id="WP_011323370.1">
    <property type="nucleotide sequence ID" value="NC_007426.1"/>
</dbReference>
<protein>
    <submittedName>
        <fullName evidence="3">Uncharacterized protein</fullName>
    </submittedName>
</protein>
<accession>Q3ILT4</accession>
<evidence type="ECO:0000256" key="1">
    <source>
        <dbReference type="SAM" id="Phobius"/>
    </source>
</evidence>
<feature type="transmembrane region" description="Helical" evidence="1">
    <location>
        <begin position="35"/>
        <end position="57"/>
    </location>
</feature>
<feature type="transmembrane region" description="Helical" evidence="1">
    <location>
        <begin position="64"/>
        <end position="82"/>
    </location>
</feature>
<geneLocation type="plasmid" evidence="3 4">
    <name>PL23</name>
</geneLocation>
<dbReference type="KEGG" id="nph:NP_7040A"/>
<evidence type="ECO:0000313" key="4">
    <source>
        <dbReference type="Proteomes" id="UP000002698"/>
    </source>
</evidence>
<keyword evidence="3" id="KW-0614">Plasmid</keyword>
<dbReference type="STRING" id="348780.NP_3316A"/>
<keyword evidence="1" id="KW-0812">Transmembrane</keyword>
<evidence type="ECO:0000313" key="2">
    <source>
        <dbReference type="EMBL" id="CAI49749.1"/>
    </source>
</evidence>
<dbReference type="EMBL" id="CR936259">
    <property type="protein sequence ID" value="CAI50936.1"/>
    <property type="molecule type" value="Genomic_DNA"/>
</dbReference>
<keyword evidence="1" id="KW-1133">Transmembrane helix</keyword>
<sequence length="114" mass="11540">MTTPDSPELEDSSLACFGQGTEGDLVECVTTDLSAAAGGTTMMGLLIGGTLLLSLYIAGDGDPAVPTVVTILVGGTLVPMLPPHLTPFAYSIVVLGIAFGGMAAAQRWLLRGGF</sequence>
<dbReference type="KEGG" id="nph:NP_3316A"/>
<dbReference type="EMBL" id="CR936257">
    <property type="protein sequence ID" value="CAI49749.1"/>
    <property type="molecule type" value="Genomic_DNA"/>
</dbReference>
<dbReference type="GeneID" id="3703480"/>
<dbReference type="EnsemblBacteria" id="CAI50936">
    <property type="protein sequence ID" value="CAI50936"/>
    <property type="gene ID" value="NP_7040A"/>
</dbReference>
<proteinExistence type="predicted"/>
<keyword evidence="1" id="KW-0472">Membrane</keyword>